<dbReference type="EMBL" id="KZ503318">
    <property type="protein sequence ID" value="PKU65700.1"/>
    <property type="molecule type" value="Genomic_DNA"/>
</dbReference>
<evidence type="ECO:0000256" key="1">
    <source>
        <dbReference type="SAM" id="MobiDB-lite"/>
    </source>
</evidence>
<feature type="region of interest" description="Disordered" evidence="1">
    <location>
        <begin position="1"/>
        <end position="34"/>
    </location>
</feature>
<organism evidence="2 3">
    <name type="scientific">Dendrobium catenatum</name>
    <dbReference type="NCBI Taxonomy" id="906689"/>
    <lineage>
        <taxon>Eukaryota</taxon>
        <taxon>Viridiplantae</taxon>
        <taxon>Streptophyta</taxon>
        <taxon>Embryophyta</taxon>
        <taxon>Tracheophyta</taxon>
        <taxon>Spermatophyta</taxon>
        <taxon>Magnoliopsida</taxon>
        <taxon>Liliopsida</taxon>
        <taxon>Asparagales</taxon>
        <taxon>Orchidaceae</taxon>
        <taxon>Epidendroideae</taxon>
        <taxon>Malaxideae</taxon>
        <taxon>Dendrobiinae</taxon>
        <taxon>Dendrobium</taxon>
    </lineage>
</organism>
<feature type="compositionally biased region" description="Polar residues" evidence="1">
    <location>
        <begin position="13"/>
        <end position="22"/>
    </location>
</feature>
<protein>
    <submittedName>
        <fullName evidence="2">Uncharacterized protein</fullName>
    </submittedName>
</protein>
<proteinExistence type="predicted"/>
<reference evidence="2 3" key="2">
    <citation type="journal article" date="2017" name="Nature">
        <title>The Apostasia genome and the evolution of orchids.</title>
        <authorList>
            <person name="Zhang G.Q."/>
            <person name="Liu K.W."/>
            <person name="Li Z."/>
            <person name="Lohaus R."/>
            <person name="Hsiao Y.Y."/>
            <person name="Niu S.C."/>
            <person name="Wang J.Y."/>
            <person name="Lin Y.C."/>
            <person name="Xu Q."/>
            <person name="Chen L.J."/>
            <person name="Yoshida K."/>
            <person name="Fujiwara S."/>
            <person name="Wang Z.W."/>
            <person name="Zhang Y.Q."/>
            <person name="Mitsuda N."/>
            <person name="Wang M."/>
            <person name="Liu G.H."/>
            <person name="Pecoraro L."/>
            <person name="Huang H.X."/>
            <person name="Xiao X.J."/>
            <person name="Lin M."/>
            <person name="Wu X.Y."/>
            <person name="Wu W.L."/>
            <person name="Chen Y.Y."/>
            <person name="Chang S.B."/>
            <person name="Sakamoto S."/>
            <person name="Ohme-Takagi M."/>
            <person name="Yagi M."/>
            <person name="Zeng S.J."/>
            <person name="Shen C.Y."/>
            <person name="Yeh C.M."/>
            <person name="Luo Y.B."/>
            <person name="Tsai W.C."/>
            <person name="Van de Peer Y."/>
            <person name="Liu Z.J."/>
        </authorList>
    </citation>
    <scope>NUCLEOTIDE SEQUENCE [LARGE SCALE GENOMIC DNA]</scope>
    <source>
        <tissue evidence="2">The whole plant</tissue>
    </source>
</reference>
<reference evidence="2 3" key="1">
    <citation type="journal article" date="2016" name="Sci. Rep.">
        <title>The Dendrobium catenatum Lindl. genome sequence provides insights into polysaccharide synthase, floral development and adaptive evolution.</title>
        <authorList>
            <person name="Zhang G.Q."/>
            <person name="Xu Q."/>
            <person name="Bian C."/>
            <person name="Tsai W.C."/>
            <person name="Yeh C.M."/>
            <person name="Liu K.W."/>
            <person name="Yoshida K."/>
            <person name="Zhang L.S."/>
            <person name="Chang S.B."/>
            <person name="Chen F."/>
            <person name="Shi Y."/>
            <person name="Su Y.Y."/>
            <person name="Zhang Y.Q."/>
            <person name="Chen L.J."/>
            <person name="Yin Y."/>
            <person name="Lin M."/>
            <person name="Huang H."/>
            <person name="Deng H."/>
            <person name="Wang Z.W."/>
            <person name="Zhu S.L."/>
            <person name="Zhao X."/>
            <person name="Deng C."/>
            <person name="Niu S.C."/>
            <person name="Huang J."/>
            <person name="Wang M."/>
            <person name="Liu G.H."/>
            <person name="Yang H.J."/>
            <person name="Xiao X.J."/>
            <person name="Hsiao Y.Y."/>
            <person name="Wu W.L."/>
            <person name="Chen Y.Y."/>
            <person name="Mitsuda N."/>
            <person name="Ohme-Takagi M."/>
            <person name="Luo Y.B."/>
            <person name="Van de Peer Y."/>
            <person name="Liu Z.J."/>
        </authorList>
    </citation>
    <scope>NUCLEOTIDE SEQUENCE [LARGE SCALE GENOMIC DNA]</scope>
    <source>
        <tissue evidence="2">The whole plant</tissue>
    </source>
</reference>
<gene>
    <name evidence="2" type="ORF">MA16_Dca009737</name>
</gene>
<dbReference type="Proteomes" id="UP000233837">
    <property type="component" value="Unassembled WGS sequence"/>
</dbReference>
<feature type="compositionally biased region" description="Polar residues" evidence="1">
    <location>
        <begin position="122"/>
        <end position="134"/>
    </location>
</feature>
<name>A0A2I0VQL9_9ASPA</name>
<accession>A0A2I0VQL9</accession>
<keyword evidence="3" id="KW-1185">Reference proteome</keyword>
<dbReference type="AlphaFoldDB" id="A0A2I0VQL9"/>
<evidence type="ECO:0000313" key="3">
    <source>
        <dbReference type="Proteomes" id="UP000233837"/>
    </source>
</evidence>
<feature type="region of interest" description="Disordered" evidence="1">
    <location>
        <begin position="113"/>
        <end position="134"/>
    </location>
</feature>
<evidence type="ECO:0000313" key="2">
    <source>
        <dbReference type="EMBL" id="PKU65700.1"/>
    </source>
</evidence>
<sequence>MTSPPVAEPLLHSTRQNESASTPRPALPPDSAQPDRAHFLAFKIGHRFSACCNPASVWLLATTSNASKRGPAPTLANLRVDPATTSALDPSPILTIEFDFGLCFRADLSAATSNEKMPPDSTLPSQSDLQNTASGRRRNHLLPFL</sequence>